<comment type="caution">
    <text evidence="1">The sequence shown here is derived from an EMBL/GenBank/DDBJ whole genome shotgun (WGS) entry which is preliminary data.</text>
</comment>
<evidence type="ECO:0000313" key="1">
    <source>
        <dbReference type="EMBL" id="EFF69549.1"/>
    </source>
</evidence>
<sequence>MFVKEKNMILDISNELMDTGRSKQYTVSYESDTFSYRDGDFRVVSSEPFELRIVSPTKNKIHITGSGSIILAIPCSRCLEDVNTVIPFDIDEEVSVDADDNDEEQYFIESHYVDTDKMLYTEILLSMPPKVLCKEDCKGICTVCGHNLNDGECGCDRFVPDPRMSAINDIFEQFSKNS</sequence>
<organism evidence="1 2">
    <name type="scientific">Eshraghiella crossota DSM 2876</name>
    <dbReference type="NCBI Taxonomy" id="511680"/>
    <lineage>
        <taxon>Bacteria</taxon>
        <taxon>Bacillati</taxon>
        <taxon>Bacillota</taxon>
        <taxon>Clostridia</taxon>
        <taxon>Lachnospirales</taxon>
        <taxon>Lachnospiraceae</taxon>
        <taxon>Eshraghiella</taxon>
    </lineage>
</organism>
<dbReference type="EMBL" id="ABWN01000017">
    <property type="protein sequence ID" value="EFF69549.1"/>
    <property type="molecule type" value="Genomic_DNA"/>
</dbReference>
<reference evidence="1 2" key="1">
    <citation type="submission" date="2010-02" db="EMBL/GenBank/DDBJ databases">
        <authorList>
            <person name="Weinstock G."/>
            <person name="Sodergren E."/>
            <person name="Clifton S."/>
            <person name="Fulton L."/>
            <person name="Fulton B."/>
            <person name="Courtney L."/>
            <person name="Fronick C."/>
            <person name="Harrison M."/>
            <person name="Strong C."/>
            <person name="Farmer C."/>
            <person name="Delahaunty K."/>
            <person name="Markovic C."/>
            <person name="Hall O."/>
            <person name="Minx P."/>
            <person name="Tomlinson C."/>
            <person name="Mitreva M."/>
            <person name="Nelson J."/>
            <person name="Hou S."/>
            <person name="Wollam A."/>
            <person name="Pepin K.H."/>
            <person name="Johnson M."/>
            <person name="Bhonagiri V."/>
            <person name="Zhang X."/>
            <person name="Suruliraj S."/>
            <person name="Warren W."/>
            <person name="Chinwalla A."/>
            <person name="Mardis E.R."/>
            <person name="Wilson R.K."/>
        </authorList>
    </citation>
    <scope>NUCLEOTIDE SEQUENCE [LARGE SCALE GENOMIC DNA]</scope>
    <source>
        <strain evidence="1 2">DSM 2876</strain>
    </source>
</reference>
<dbReference type="InterPro" id="IPR003772">
    <property type="entry name" value="YceD"/>
</dbReference>
<dbReference type="HOGENOM" id="CLU_100236_1_1_9"/>
<dbReference type="Proteomes" id="UP000006238">
    <property type="component" value="Unassembled WGS sequence"/>
</dbReference>
<keyword evidence="2" id="KW-1185">Reference proteome</keyword>
<evidence type="ECO:0000313" key="2">
    <source>
        <dbReference type="Proteomes" id="UP000006238"/>
    </source>
</evidence>
<proteinExistence type="predicted"/>
<accession>D4RWM5</accession>
<gene>
    <name evidence="1" type="ORF">BUTYVIB_00061</name>
</gene>
<protein>
    <submittedName>
        <fullName evidence="1">Putative ACR, COG1399</fullName>
    </submittedName>
</protein>
<dbReference type="AlphaFoldDB" id="D4RWM5"/>
<dbReference type="Pfam" id="PF02620">
    <property type="entry name" value="YceD"/>
    <property type="match status" value="1"/>
</dbReference>
<name>D4RWM5_9FIRM</name>
<dbReference type="eggNOG" id="COG1399">
    <property type="taxonomic scope" value="Bacteria"/>
</dbReference>
<dbReference type="STRING" id="45851.BHV86_06090"/>